<dbReference type="Gene3D" id="3.20.20.80">
    <property type="entry name" value="Glycosidases"/>
    <property type="match status" value="1"/>
</dbReference>
<gene>
    <name evidence="5" type="ORF">COCSUDRAFT_63418</name>
</gene>
<keyword evidence="5" id="KW-0378">Hydrolase</keyword>
<sequence>MVIFGIRRPALLVFVAAGAASGLLLTTNNGVIYDGDGNVVKFRGIGWFGFNSAFSYPEGLWMGKDSVTQDFATNVWRMKQLGFNAIRLPFRFTDFEVDPIPVKHECQVAPALNLKYTMVPDSFPNLPRSSLDLPAEAPPAVPGSICSAQFLDTLPVYDRYLMVIKFYVDQGFYVNIDYHTTDPDYRLKDFNSFISNWTTLVTRVLTEIPEAKGRIVLDLINEPDGHKMTWQGSGNIGGLADYYIALMDALWPICPDCLFLGEGTGAAMVGANYGDGYVIDQSVVRNSGASDATPFFNRLVKKAYASQFMAAPHIYCGEVTGQTYGTSGKPLYNKLTMTFGHLTLSPGFCPTDGGACRVFGAVVDEFGSMFNSADEQTCFRSIVAYMNNELEAADGQHAMIENWFYWSWQPDSYGTGGILADDYRQLQWFKVNALTGGTSYMSTGLGLRPWYLADFSPLPELGTAPPPAAAPSNSPFPDFPPAGAHLLNPP</sequence>
<dbReference type="RefSeq" id="XP_005647579.1">
    <property type="nucleotide sequence ID" value="XM_005647522.1"/>
</dbReference>
<accession>I0YXB6</accession>
<dbReference type="OrthoDB" id="442731at2759"/>
<dbReference type="GeneID" id="17041023"/>
<proteinExistence type="predicted"/>
<dbReference type="GO" id="GO:0016787">
    <property type="term" value="F:hydrolase activity"/>
    <property type="evidence" value="ECO:0007669"/>
    <property type="project" value="UniProtKB-KW"/>
</dbReference>
<comment type="caution">
    <text evidence="5">The sequence shown here is derived from an EMBL/GenBank/DDBJ whole genome shotgun (WGS) entry which is preliminary data.</text>
</comment>
<evidence type="ECO:0000313" key="6">
    <source>
        <dbReference type="Proteomes" id="UP000007264"/>
    </source>
</evidence>
<evidence type="ECO:0000256" key="1">
    <source>
        <dbReference type="ARBA" id="ARBA00023001"/>
    </source>
</evidence>
<keyword evidence="1" id="KW-0136">Cellulose degradation</keyword>
<dbReference type="PANTHER" id="PTHR35923">
    <property type="entry name" value="MAJOR EXTRACELLULAR ENDOGLUCANASE"/>
    <property type="match status" value="1"/>
</dbReference>
<keyword evidence="3" id="KW-0624">Polysaccharide degradation</keyword>
<dbReference type="KEGG" id="csl:COCSUDRAFT_63418"/>
<evidence type="ECO:0000256" key="2">
    <source>
        <dbReference type="ARBA" id="ARBA00023277"/>
    </source>
</evidence>
<keyword evidence="2" id="KW-0119">Carbohydrate metabolism</keyword>
<dbReference type="GO" id="GO:0030245">
    <property type="term" value="P:cellulose catabolic process"/>
    <property type="evidence" value="ECO:0007669"/>
    <property type="project" value="UniProtKB-KW"/>
</dbReference>
<evidence type="ECO:0000313" key="5">
    <source>
        <dbReference type="EMBL" id="EIE23035.1"/>
    </source>
</evidence>
<dbReference type="Proteomes" id="UP000007264">
    <property type="component" value="Unassembled WGS sequence"/>
</dbReference>
<keyword evidence="6" id="KW-1185">Reference proteome</keyword>
<dbReference type="PANTHER" id="PTHR35923:SF2">
    <property type="entry name" value="ENDOGLUCANASE"/>
    <property type="match status" value="1"/>
</dbReference>
<name>I0YXB6_COCSC</name>
<evidence type="ECO:0000256" key="3">
    <source>
        <dbReference type="ARBA" id="ARBA00023326"/>
    </source>
</evidence>
<evidence type="ECO:0000256" key="4">
    <source>
        <dbReference type="SAM" id="MobiDB-lite"/>
    </source>
</evidence>
<dbReference type="EMBL" id="AGSI01000008">
    <property type="protein sequence ID" value="EIE23035.1"/>
    <property type="molecule type" value="Genomic_DNA"/>
</dbReference>
<dbReference type="InterPro" id="IPR017853">
    <property type="entry name" value="GH"/>
</dbReference>
<dbReference type="SUPFAM" id="SSF51445">
    <property type="entry name" value="(Trans)glycosidases"/>
    <property type="match status" value="1"/>
</dbReference>
<protein>
    <submittedName>
        <fullName evidence="5">Glycoside hydrolase</fullName>
    </submittedName>
</protein>
<dbReference type="AlphaFoldDB" id="I0YXB6"/>
<organism evidence="5 6">
    <name type="scientific">Coccomyxa subellipsoidea (strain C-169)</name>
    <name type="common">Green microalga</name>
    <dbReference type="NCBI Taxonomy" id="574566"/>
    <lineage>
        <taxon>Eukaryota</taxon>
        <taxon>Viridiplantae</taxon>
        <taxon>Chlorophyta</taxon>
        <taxon>core chlorophytes</taxon>
        <taxon>Trebouxiophyceae</taxon>
        <taxon>Trebouxiophyceae incertae sedis</taxon>
        <taxon>Coccomyxaceae</taxon>
        <taxon>Coccomyxa</taxon>
        <taxon>Coccomyxa subellipsoidea</taxon>
    </lineage>
</organism>
<reference evidence="5 6" key="1">
    <citation type="journal article" date="2012" name="Genome Biol.">
        <title>The genome of the polar eukaryotic microalga coccomyxa subellipsoidea reveals traits of cold adaptation.</title>
        <authorList>
            <person name="Blanc G."/>
            <person name="Agarkova I."/>
            <person name="Grimwood J."/>
            <person name="Kuo A."/>
            <person name="Brueggeman A."/>
            <person name="Dunigan D."/>
            <person name="Gurnon J."/>
            <person name="Ladunga I."/>
            <person name="Lindquist E."/>
            <person name="Lucas S."/>
            <person name="Pangilinan J."/>
            <person name="Proschold T."/>
            <person name="Salamov A."/>
            <person name="Schmutz J."/>
            <person name="Weeks D."/>
            <person name="Yamada T."/>
            <person name="Claverie J.M."/>
            <person name="Grigoriev I."/>
            <person name="Van Etten J."/>
            <person name="Lomsadze A."/>
            <person name="Borodovsky M."/>
        </authorList>
    </citation>
    <scope>NUCLEOTIDE SEQUENCE [LARGE SCALE GENOMIC DNA]</scope>
    <source>
        <strain evidence="5 6">C-169</strain>
    </source>
</reference>
<feature type="region of interest" description="Disordered" evidence="4">
    <location>
        <begin position="462"/>
        <end position="490"/>
    </location>
</feature>